<organism evidence="8 9">
    <name type="scientific">Salvelinus namaycush</name>
    <name type="common">Lake trout</name>
    <name type="synonym">Salmo namaycush</name>
    <dbReference type="NCBI Taxonomy" id="8040"/>
    <lineage>
        <taxon>Eukaryota</taxon>
        <taxon>Metazoa</taxon>
        <taxon>Chordata</taxon>
        <taxon>Craniata</taxon>
        <taxon>Vertebrata</taxon>
        <taxon>Euteleostomi</taxon>
        <taxon>Actinopterygii</taxon>
        <taxon>Neopterygii</taxon>
        <taxon>Teleostei</taxon>
        <taxon>Protacanthopterygii</taxon>
        <taxon>Salmoniformes</taxon>
        <taxon>Salmonidae</taxon>
        <taxon>Salmoninae</taxon>
        <taxon>Salvelinus</taxon>
    </lineage>
</organism>
<dbReference type="CDD" id="cd14568">
    <property type="entry name" value="DSP_MKP_classIII"/>
    <property type="match status" value="1"/>
</dbReference>
<feature type="region of interest" description="Disordered" evidence="5">
    <location>
        <begin position="304"/>
        <end position="337"/>
    </location>
</feature>
<dbReference type="SUPFAM" id="SSF52799">
    <property type="entry name" value="(Phosphotyrosine protein) phosphatases II"/>
    <property type="match status" value="1"/>
</dbReference>
<dbReference type="Gene3D" id="3.90.190.10">
    <property type="entry name" value="Protein tyrosine phosphatase superfamily"/>
    <property type="match status" value="1"/>
</dbReference>
<dbReference type="InterPro" id="IPR000387">
    <property type="entry name" value="Tyr_Pase_dom"/>
</dbReference>
<dbReference type="PANTHER" id="PTHR10159:SF516">
    <property type="entry name" value="DUAL SPECIFICITY PROTEIN PHOSPHATASE 16-LIKE"/>
    <property type="match status" value="1"/>
</dbReference>
<dbReference type="GO" id="GO:0008330">
    <property type="term" value="F:protein tyrosine/threonine phosphatase activity"/>
    <property type="evidence" value="ECO:0007669"/>
    <property type="project" value="TreeGrafter"/>
</dbReference>
<dbReference type="PROSITE" id="PS50054">
    <property type="entry name" value="TYR_PHOSPHATASE_DUAL"/>
    <property type="match status" value="1"/>
</dbReference>
<dbReference type="GO" id="GO:0005737">
    <property type="term" value="C:cytoplasm"/>
    <property type="evidence" value="ECO:0007669"/>
    <property type="project" value="TreeGrafter"/>
</dbReference>
<feature type="compositionally biased region" description="Polar residues" evidence="5">
    <location>
        <begin position="304"/>
        <end position="334"/>
    </location>
</feature>
<feature type="region of interest" description="Disordered" evidence="5">
    <location>
        <begin position="411"/>
        <end position="549"/>
    </location>
</feature>
<dbReference type="AlphaFoldDB" id="A0A8U0R5Q3"/>
<dbReference type="SMART" id="SM00195">
    <property type="entry name" value="DSPc"/>
    <property type="match status" value="1"/>
</dbReference>
<dbReference type="OrthoDB" id="165342at2759"/>
<evidence type="ECO:0000259" key="7">
    <source>
        <dbReference type="PROSITE" id="PS50056"/>
    </source>
</evidence>
<evidence type="ECO:0000256" key="1">
    <source>
        <dbReference type="ARBA" id="ARBA00008601"/>
    </source>
</evidence>
<evidence type="ECO:0000256" key="3">
    <source>
        <dbReference type="ARBA" id="ARBA00022801"/>
    </source>
</evidence>
<dbReference type="GO" id="GO:0017017">
    <property type="term" value="F:MAP kinase tyrosine/serine/threonine phosphatase activity"/>
    <property type="evidence" value="ECO:0007669"/>
    <property type="project" value="TreeGrafter"/>
</dbReference>
<protein>
    <recommendedName>
        <fullName evidence="2">protein-tyrosine-phosphatase</fullName>
        <ecNumber evidence="2">3.1.3.48</ecNumber>
    </recommendedName>
</protein>
<reference evidence="9" key="1">
    <citation type="submission" date="2025-08" db="UniProtKB">
        <authorList>
            <consortium name="RefSeq"/>
        </authorList>
    </citation>
    <scope>IDENTIFICATION</scope>
    <source>
        <tissue evidence="9">White muscle</tissue>
    </source>
</reference>
<keyword evidence="8" id="KW-1185">Reference proteome</keyword>
<dbReference type="Pfam" id="PF00782">
    <property type="entry name" value="DSPc"/>
    <property type="match status" value="1"/>
</dbReference>
<dbReference type="EC" id="3.1.3.48" evidence="2"/>
<dbReference type="InterPro" id="IPR000340">
    <property type="entry name" value="Dual-sp_phosphatase_cat-dom"/>
</dbReference>
<gene>
    <name evidence="9" type="primary">si:ch211-195b15.8</name>
</gene>
<dbReference type="InterPro" id="IPR020422">
    <property type="entry name" value="TYR_PHOSPHATASE_DUAL_dom"/>
</dbReference>
<dbReference type="KEGG" id="snh:120052735"/>
<keyword evidence="4" id="KW-0904">Protein phosphatase</keyword>
<dbReference type="GeneID" id="120052735"/>
<dbReference type="PROSITE" id="PS00383">
    <property type="entry name" value="TYR_PHOSPHATASE_1"/>
    <property type="match status" value="1"/>
</dbReference>
<evidence type="ECO:0000256" key="4">
    <source>
        <dbReference type="ARBA" id="ARBA00022912"/>
    </source>
</evidence>
<evidence type="ECO:0000313" key="9">
    <source>
        <dbReference type="RefSeq" id="XP_038855747.1"/>
    </source>
</evidence>
<feature type="compositionally biased region" description="Polar residues" evidence="5">
    <location>
        <begin position="464"/>
        <end position="473"/>
    </location>
</feature>
<evidence type="ECO:0000256" key="2">
    <source>
        <dbReference type="ARBA" id="ARBA00013064"/>
    </source>
</evidence>
<dbReference type="GO" id="GO:0033550">
    <property type="term" value="F:MAP kinase tyrosine phosphatase activity"/>
    <property type="evidence" value="ECO:0007669"/>
    <property type="project" value="TreeGrafter"/>
</dbReference>
<feature type="domain" description="Tyrosine specific protein phosphatases" evidence="7">
    <location>
        <begin position="153"/>
        <end position="217"/>
    </location>
</feature>
<accession>A0A8U0R5Q3</accession>
<feature type="compositionally biased region" description="Basic and acidic residues" evidence="5">
    <location>
        <begin position="529"/>
        <end position="542"/>
    </location>
</feature>
<dbReference type="InterPro" id="IPR016130">
    <property type="entry name" value="Tyr_Pase_AS"/>
</dbReference>
<dbReference type="PANTHER" id="PTHR10159">
    <property type="entry name" value="DUAL SPECIFICITY PROTEIN PHOSPHATASE"/>
    <property type="match status" value="1"/>
</dbReference>
<evidence type="ECO:0000256" key="5">
    <source>
        <dbReference type="SAM" id="MobiDB-lite"/>
    </source>
</evidence>
<dbReference type="Proteomes" id="UP000808372">
    <property type="component" value="Chromosome 8"/>
</dbReference>
<feature type="compositionally biased region" description="Pro residues" evidence="5">
    <location>
        <begin position="374"/>
        <end position="383"/>
    </location>
</feature>
<feature type="region of interest" description="Disordered" evidence="5">
    <location>
        <begin position="355"/>
        <end position="390"/>
    </location>
</feature>
<keyword evidence="3" id="KW-0378">Hydrolase</keyword>
<dbReference type="PROSITE" id="PS50056">
    <property type="entry name" value="TYR_PHOSPHATASE_2"/>
    <property type="match status" value="1"/>
</dbReference>
<dbReference type="RefSeq" id="XP_038855747.1">
    <property type="nucleotide sequence ID" value="XM_038999819.1"/>
</dbReference>
<dbReference type="GO" id="GO:0043409">
    <property type="term" value="P:negative regulation of MAPK cascade"/>
    <property type="evidence" value="ECO:0007669"/>
    <property type="project" value="TreeGrafter"/>
</dbReference>
<feature type="domain" description="Tyrosine-protein phosphatase" evidence="6">
    <location>
        <begin position="94"/>
        <end position="236"/>
    </location>
</feature>
<evidence type="ECO:0000259" key="6">
    <source>
        <dbReference type="PROSITE" id="PS50054"/>
    </source>
</evidence>
<evidence type="ECO:0000313" key="8">
    <source>
        <dbReference type="Proteomes" id="UP000808372"/>
    </source>
</evidence>
<name>A0A8U0R5Q3_SALNM</name>
<proteinExistence type="inferred from homology"/>
<feature type="compositionally biased region" description="Basic and acidic residues" evidence="5">
    <location>
        <begin position="499"/>
        <end position="513"/>
    </location>
</feature>
<comment type="similarity">
    <text evidence="1">Belongs to the protein-tyrosine phosphatase family. Non-receptor class dual specificity subfamily.</text>
</comment>
<sequence>MHREHHSAAAIDQSNVFLINIHGNNNANIFHATVKMIVKVPSSIFSMPIYCSLIHICNPLILKLTQFSLMFRFQTQRTEMVFYRERENGTRERPPLSLILPHLYLGAETDVTQDCLGARGISYVLSVSRYSPQPTFLPRSQYLRIPIEDSLRDDLLPHIPEALHFIDGAMSSGGSVLVHCAAGISRSPALAVAYIMYNLGMDLDHAYRFVKERRPSISPNFNFLGQLQHFQGTLTQKASNGNPTIQPIRSLDTCLQPSNENISRDSSVPLSANQSMNIQDNGYVAKDFFEVAKVHNMYNENSTCNTENIEQRSSYSGETQSLSEKPQQDQRSVPSQLTLSLSSKLRTLTLTLNLNHNRNQREAQSPCGAMTPSPNEPATPTPKPNTLQIPTGIASHSEKRKSLTLSLSLVGAIPPTPHQNEPESSSRHSISHKPTHSSVSNTIHKRESEGTSGSKRHGRKPSTVALSSSQTDVQQRERSTSCVKAAGWPNRCSSQTQAKVEREGRGQPKREPSRGQSVKKGRPNSTPKTGKDHSKGRAERETLTGSLSSSSVLSQHSIVVDQQLSPAAKLSASAVGAEERVDAEQGLLFPLNLTVNKLLGWGEKMLLGVLFGPRIKVEQAVLPYRC</sequence>
<dbReference type="InterPro" id="IPR029021">
    <property type="entry name" value="Prot-tyrosine_phosphatase-like"/>
</dbReference>